<keyword evidence="1" id="KW-0472">Membrane</keyword>
<feature type="transmembrane region" description="Helical" evidence="1">
    <location>
        <begin position="125"/>
        <end position="143"/>
    </location>
</feature>
<dbReference type="AlphaFoldDB" id="A0A7R9P0Z0"/>
<feature type="transmembrane region" description="Helical" evidence="1">
    <location>
        <begin position="242"/>
        <end position="262"/>
    </location>
</feature>
<reference evidence="2" key="1">
    <citation type="submission" date="2020-11" db="EMBL/GenBank/DDBJ databases">
        <authorList>
            <person name="Tran Van P."/>
        </authorList>
    </citation>
    <scope>NUCLEOTIDE SEQUENCE</scope>
</reference>
<keyword evidence="1" id="KW-0812">Transmembrane</keyword>
<gene>
    <name evidence="2" type="ORF">TTEB3V08_LOCUS11275</name>
</gene>
<evidence type="ECO:0000256" key="1">
    <source>
        <dbReference type="SAM" id="Phobius"/>
    </source>
</evidence>
<sequence>MLDTEEDIKGKLSMCRPWLITDMLDTEEDIKGELSMCRPWLITDMLDTEEDIKGKLSMLYLLTLLYSPCPGLYLLTLFYSPCPGLYLLTLFYSPCPDLYLLTLLYSPCPDLYLLTLLYSPCPDMYLLTLFYSPCPGLYLYMLVVETFSGENIKLRVYVVIGWAVTGPALPQRSASFSLLSMASYIRSLDTPKPSTSIPTSSSHRAREQPINLAVVSIPLKEFLGILFSAMRLTVAKFPHSQLCMKVVCWGAPAVFIVIWAIVKSVVPAIATSETQVTFLLRLLQYPCGFVRLPSCYVYSNIHAVLSGYLLATSTPISTRFCQVTFLLRLLQYPRGFVRLPSCYVYSNIRAKLLWVIRKDCRDWKTLKLML</sequence>
<feature type="transmembrane region" description="Helical" evidence="1">
    <location>
        <begin position="59"/>
        <end position="79"/>
    </location>
</feature>
<feature type="transmembrane region" description="Helical" evidence="1">
    <location>
        <begin position="210"/>
        <end position="230"/>
    </location>
</feature>
<protein>
    <submittedName>
        <fullName evidence="2">Uncharacterized protein</fullName>
    </submittedName>
</protein>
<name>A0A7R9P0Z0_9NEOP</name>
<proteinExistence type="predicted"/>
<keyword evidence="1" id="KW-1133">Transmembrane helix</keyword>
<evidence type="ECO:0000313" key="2">
    <source>
        <dbReference type="EMBL" id="CAD7463390.1"/>
    </source>
</evidence>
<dbReference type="EMBL" id="OE007934">
    <property type="protein sequence ID" value="CAD7463390.1"/>
    <property type="molecule type" value="Genomic_DNA"/>
</dbReference>
<accession>A0A7R9P0Z0</accession>
<organism evidence="2">
    <name type="scientific">Timema tahoe</name>
    <dbReference type="NCBI Taxonomy" id="61484"/>
    <lineage>
        <taxon>Eukaryota</taxon>
        <taxon>Metazoa</taxon>
        <taxon>Ecdysozoa</taxon>
        <taxon>Arthropoda</taxon>
        <taxon>Hexapoda</taxon>
        <taxon>Insecta</taxon>
        <taxon>Pterygota</taxon>
        <taxon>Neoptera</taxon>
        <taxon>Polyneoptera</taxon>
        <taxon>Phasmatodea</taxon>
        <taxon>Timematodea</taxon>
        <taxon>Timematoidea</taxon>
        <taxon>Timematidae</taxon>
        <taxon>Timema</taxon>
    </lineage>
</organism>